<accession>A0A9J6Q5D5</accession>
<sequence length="147" mass="16627">MSSLTKEGYAKGGFIDLHNQNVEYTGRKLAIHAWDSGEELNETTMSSFPEYASMKEAGRYYVQQVLIRSKILAIDKNKTTFTAKAIQIEDGTELAEKTMKKIDSFRKYISDNVFHELTYGVAQMYTSGEIRPKSIEDLHDMIAIGGE</sequence>
<evidence type="ECO:0000313" key="1">
    <source>
        <dbReference type="EMBL" id="MCU6664498.1"/>
    </source>
</evidence>
<proteinExistence type="predicted"/>
<dbReference type="EMBL" id="JAMGZK010000045">
    <property type="protein sequence ID" value="MCU6664498.1"/>
    <property type="molecule type" value="Genomic_DNA"/>
</dbReference>
<evidence type="ECO:0000313" key="2">
    <source>
        <dbReference type="Proteomes" id="UP001063816"/>
    </source>
</evidence>
<reference evidence="1" key="1">
    <citation type="submission" date="2022-05" db="EMBL/GenBank/DDBJ databases">
        <title>Description of a novel species of Leclercia; Leclercia tamurae and the Proposal for a Novel Genus Silvania gen. nov. Containing Two Novel Species Silvania hatchlandensis sp. nov. and Silvania confinis sp. nov. Isolated from the Rhizosphere of Oak.</title>
        <authorList>
            <person name="Maddock D.W."/>
            <person name="Brady C.L."/>
            <person name="Denman S."/>
            <person name="Arnold D."/>
        </authorList>
    </citation>
    <scope>NUCLEOTIDE SEQUENCE</scope>
    <source>
        <strain evidence="1">H19S6</strain>
    </source>
</reference>
<dbReference type="AlphaFoldDB" id="A0A9J6Q5D5"/>
<gene>
    <name evidence="1" type="ORF">M8014_09080</name>
</gene>
<dbReference type="Proteomes" id="UP001063816">
    <property type="component" value="Unassembled WGS sequence"/>
</dbReference>
<protein>
    <submittedName>
        <fullName evidence="1">Uncharacterized protein</fullName>
    </submittedName>
</protein>
<comment type="caution">
    <text evidence="1">The sequence shown here is derived from an EMBL/GenBank/DDBJ whole genome shotgun (WGS) entry which is preliminary data.</text>
</comment>
<organism evidence="1 2">
    <name type="scientific">Silvania hatchlandensis</name>
    <dbReference type="NCBI Taxonomy" id="2926469"/>
    <lineage>
        <taxon>Bacteria</taxon>
        <taxon>Pseudomonadati</taxon>
        <taxon>Pseudomonadota</taxon>
        <taxon>Gammaproteobacteria</taxon>
        <taxon>Enterobacterales</taxon>
        <taxon>Enterobacteriaceae</taxon>
        <taxon>Silvania</taxon>
    </lineage>
</organism>
<dbReference type="RefSeq" id="WP_271282162.1">
    <property type="nucleotide sequence ID" value="NZ_JAMGZK010000045.1"/>
</dbReference>
<keyword evidence="2" id="KW-1185">Reference proteome</keyword>
<name>A0A9J6Q5D5_9ENTR</name>